<dbReference type="PROSITE" id="PS01017">
    <property type="entry name" value="STEROL_REDUCT_1"/>
    <property type="match status" value="1"/>
</dbReference>
<feature type="compositionally biased region" description="Polar residues" evidence="19">
    <location>
        <begin position="69"/>
        <end position="88"/>
    </location>
</feature>
<dbReference type="Proteomes" id="UP000700596">
    <property type="component" value="Unassembled WGS sequence"/>
</dbReference>
<feature type="transmembrane region" description="Helical" evidence="18">
    <location>
        <begin position="255"/>
        <end position="274"/>
    </location>
</feature>
<feature type="transmembrane region" description="Helical" evidence="18">
    <location>
        <begin position="215"/>
        <end position="234"/>
    </location>
</feature>
<evidence type="ECO:0000256" key="9">
    <source>
        <dbReference type="ARBA" id="ARBA00023002"/>
    </source>
</evidence>
<evidence type="ECO:0000256" key="10">
    <source>
        <dbReference type="ARBA" id="ARBA00023011"/>
    </source>
</evidence>
<evidence type="ECO:0000256" key="15">
    <source>
        <dbReference type="ARBA" id="ARBA00029435"/>
    </source>
</evidence>
<feature type="transmembrane region" description="Helical" evidence="18">
    <location>
        <begin position="438"/>
        <end position="457"/>
    </location>
</feature>
<dbReference type="GO" id="GO:0005789">
    <property type="term" value="C:endoplasmic reticulum membrane"/>
    <property type="evidence" value="ECO:0007669"/>
    <property type="project" value="UniProtKB-SubCell"/>
</dbReference>
<evidence type="ECO:0000256" key="5">
    <source>
        <dbReference type="ARBA" id="ARBA00022824"/>
    </source>
</evidence>
<protein>
    <recommendedName>
        <fullName evidence="16 18">Delta(24(24(1)))-sterol reductase</fullName>
        <ecNumber evidence="16 18">1.3.1.71</ecNumber>
    </recommendedName>
    <alternativeName>
        <fullName evidence="18">C-24(28) sterol reductase</fullName>
    </alternativeName>
    <alternativeName>
        <fullName evidence="18">Sterol Delta(24(28))-reductase</fullName>
    </alternativeName>
</protein>
<feature type="transmembrane region" description="Helical" evidence="18">
    <location>
        <begin position="286"/>
        <end position="307"/>
    </location>
</feature>
<evidence type="ECO:0000256" key="8">
    <source>
        <dbReference type="ARBA" id="ARBA00022989"/>
    </source>
</evidence>
<evidence type="ECO:0000256" key="12">
    <source>
        <dbReference type="ARBA" id="ARBA00023136"/>
    </source>
</evidence>
<evidence type="ECO:0000256" key="1">
    <source>
        <dbReference type="ARBA" id="ARBA00004477"/>
    </source>
</evidence>
<reference evidence="20" key="1">
    <citation type="journal article" date="2021" name="Nat. Commun.">
        <title>Genetic determinants of endophytism in the Arabidopsis root mycobiome.</title>
        <authorList>
            <person name="Mesny F."/>
            <person name="Miyauchi S."/>
            <person name="Thiergart T."/>
            <person name="Pickel B."/>
            <person name="Atanasova L."/>
            <person name="Karlsson M."/>
            <person name="Huettel B."/>
            <person name="Barry K.W."/>
            <person name="Haridas S."/>
            <person name="Chen C."/>
            <person name="Bauer D."/>
            <person name="Andreopoulos W."/>
            <person name="Pangilinan J."/>
            <person name="LaButti K."/>
            <person name="Riley R."/>
            <person name="Lipzen A."/>
            <person name="Clum A."/>
            <person name="Drula E."/>
            <person name="Henrissat B."/>
            <person name="Kohler A."/>
            <person name="Grigoriev I.V."/>
            <person name="Martin F.M."/>
            <person name="Hacquard S."/>
        </authorList>
    </citation>
    <scope>NUCLEOTIDE SEQUENCE</scope>
    <source>
        <strain evidence="20">MPI-CAGE-CH-0243</strain>
    </source>
</reference>
<keyword evidence="5" id="KW-0256">Endoplasmic reticulum</keyword>
<keyword evidence="3 18" id="KW-0444">Lipid biosynthesis</keyword>
<dbReference type="FunFam" id="1.20.120.1630:FF:000003">
    <property type="entry name" value="C-24(28) sterol reductase"/>
    <property type="match status" value="1"/>
</dbReference>
<keyword evidence="21" id="KW-1185">Reference proteome</keyword>
<keyword evidence="6" id="KW-0521">NADP</keyword>
<evidence type="ECO:0000313" key="21">
    <source>
        <dbReference type="Proteomes" id="UP000700596"/>
    </source>
</evidence>
<keyword evidence="13 18" id="KW-1207">Sterol metabolism</keyword>
<comment type="catalytic activity">
    <reaction evidence="17">
        <text>ergosterol + NADP(+) = ergosta-5,7,22,24(28)-tetraen-3beta-ol + NADPH + H(+)</text>
        <dbReference type="Rhea" id="RHEA:18501"/>
        <dbReference type="ChEBI" id="CHEBI:15378"/>
        <dbReference type="ChEBI" id="CHEBI:16933"/>
        <dbReference type="ChEBI" id="CHEBI:18249"/>
        <dbReference type="ChEBI" id="CHEBI:57783"/>
        <dbReference type="ChEBI" id="CHEBI:58349"/>
        <dbReference type="EC" id="1.3.1.71"/>
    </reaction>
    <physiologicalReaction direction="right-to-left" evidence="17">
        <dbReference type="Rhea" id="RHEA:18503"/>
    </physiologicalReaction>
</comment>
<comment type="caution">
    <text evidence="18">Lacks conserved residue(s) required for the propagation of feature annotation.</text>
</comment>
<evidence type="ECO:0000256" key="2">
    <source>
        <dbReference type="ARBA" id="ARBA00005402"/>
    </source>
</evidence>
<dbReference type="GO" id="GO:0000246">
    <property type="term" value="F:Delta24(24-1) sterol reductase activity"/>
    <property type="evidence" value="ECO:0007669"/>
    <property type="project" value="UniProtKB-EC"/>
</dbReference>
<dbReference type="Gene3D" id="1.20.120.1630">
    <property type="match status" value="1"/>
</dbReference>
<evidence type="ECO:0000256" key="4">
    <source>
        <dbReference type="ARBA" id="ARBA00022692"/>
    </source>
</evidence>
<evidence type="ECO:0000256" key="3">
    <source>
        <dbReference type="ARBA" id="ARBA00022516"/>
    </source>
</evidence>
<comment type="similarity">
    <text evidence="2 18">Belongs to the ERG4/ERG24 family.</text>
</comment>
<keyword evidence="11 18" id="KW-0443">Lipid metabolism</keyword>
<evidence type="ECO:0000256" key="11">
    <source>
        <dbReference type="ARBA" id="ARBA00023098"/>
    </source>
</evidence>
<accession>A0A9P9IGQ1</accession>
<evidence type="ECO:0000256" key="13">
    <source>
        <dbReference type="ARBA" id="ARBA00023166"/>
    </source>
</evidence>
<feature type="compositionally biased region" description="Polar residues" evidence="19">
    <location>
        <begin position="1"/>
        <end position="13"/>
    </location>
</feature>
<keyword evidence="9 18" id="KW-0560">Oxidoreductase</keyword>
<comment type="caution">
    <text evidence="20">The sequence shown here is derived from an EMBL/GenBank/DDBJ whole genome shotgun (WGS) entry which is preliminary data.</text>
</comment>
<keyword evidence="14 18" id="KW-0753">Steroid metabolism</keyword>
<keyword evidence="7 18" id="KW-0752">Steroid biosynthesis</keyword>
<comment type="pathway">
    <text evidence="15 18">Steroid metabolism; ergosterol biosynthesis.</text>
</comment>
<evidence type="ECO:0000256" key="14">
    <source>
        <dbReference type="ARBA" id="ARBA00023221"/>
    </source>
</evidence>
<evidence type="ECO:0000256" key="7">
    <source>
        <dbReference type="ARBA" id="ARBA00022955"/>
    </source>
</evidence>
<dbReference type="GO" id="GO:0006696">
    <property type="term" value="P:ergosterol biosynthetic process"/>
    <property type="evidence" value="ECO:0007669"/>
    <property type="project" value="TreeGrafter"/>
</dbReference>
<dbReference type="InterPro" id="IPR018083">
    <property type="entry name" value="Sterol_reductase_CS"/>
</dbReference>
<proteinExistence type="inferred from homology"/>
<feature type="compositionally biased region" description="Basic and acidic residues" evidence="19">
    <location>
        <begin position="36"/>
        <end position="52"/>
    </location>
</feature>
<dbReference type="AlphaFoldDB" id="A0A9P9IGQ1"/>
<dbReference type="InterPro" id="IPR001171">
    <property type="entry name" value="ERG24_DHCR-like"/>
</dbReference>
<evidence type="ECO:0000256" key="16">
    <source>
        <dbReference type="ARBA" id="ARBA00038892"/>
    </source>
</evidence>
<comment type="subcellular location">
    <subcellularLocation>
        <location evidence="1">Endoplasmic reticulum membrane</location>
        <topology evidence="1">Multi-pass membrane protein</topology>
    </subcellularLocation>
</comment>
<evidence type="ECO:0000256" key="6">
    <source>
        <dbReference type="ARBA" id="ARBA00022857"/>
    </source>
</evidence>
<organism evidence="20 21">
    <name type="scientific">Dendryphion nanum</name>
    <dbReference type="NCBI Taxonomy" id="256645"/>
    <lineage>
        <taxon>Eukaryota</taxon>
        <taxon>Fungi</taxon>
        <taxon>Dikarya</taxon>
        <taxon>Ascomycota</taxon>
        <taxon>Pezizomycotina</taxon>
        <taxon>Dothideomycetes</taxon>
        <taxon>Pleosporomycetidae</taxon>
        <taxon>Pleosporales</taxon>
        <taxon>Torulaceae</taxon>
        <taxon>Dendryphion</taxon>
    </lineage>
</organism>
<sequence>MSVRLTRSQTGKTPSKPYNPGFVETPGRRKSTRKSVLSDRDSATPEPFTKLDFEKSLNGGLALDGTADAHTNGSANGHTNGHANGHMNGSTNGYATGYSNGSANGSTNGYANGNANGHANGHANGSAAKSIEAKEKALLNNPAINTDETEFGGSFGMLAIMTGFPILMYYMFIGATIYDGNVPRPEPGQSYLDFIAHMWDLVKTHAYPTHRAWTIYWYFGLVQMAFYMLLPGVYRKGQSLPHLGGKQLDYYCSAMWSFYTSIVLGLGLHFTGYFKLYTLIDEFGPIMSVAILSGILCSFIAFFSAYIRGATLRMTGYPVIDFFMGAELNPRLFGILDFKMFLEVRIPWFILFFMALGTCLKQYEELGYVSGQACFSLLAQYLYAGACSKGEHLIITTWDMYYEKLGFMLIFWNMAGVPFSYCHSIIYVAKHHPDEYQLPTWIVIPLIFAYLGVYYVWDTCNSQKNQFRQEERGVVEERTTFPYFKYGKIHNPVTIETDQGKKLLCDGWYGKARKVHYACDLWFALNWGLITGFKSPFPWFYSFFFFCMIIHRARRDIAKCEKVYGKAWEEYTRKVPYLFIPGLF</sequence>
<gene>
    <name evidence="20" type="ORF">B0J11DRAFT_535021</name>
</gene>
<evidence type="ECO:0000256" key="18">
    <source>
        <dbReference type="RuleBase" id="RU369120"/>
    </source>
</evidence>
<evidence type="ECO:0000256" key="19">
    <source>
        <dbReference type="SAM" id="MobiDB-lite"/>
    </source>
</evidence>
<dbReference type="EMBL" id="JAGMWT010000011">
    <property type="protein sequence ID" value="KAH7120001.1"/>
    <property type="molecule type" value="Genomic_DNA"/>
</dbReference>
<name>A0A9P9IGQ1_9PLEO</name>
<feature type="transmembrane region" description="Helical" evidence="18">
    <location>
        <begin position="405"/>
        <end position="426"/>
    </location>
</feature>
<dbReference type="PANTHER" id="PTHR21257:SF31">
    <property type="entry name" value="DELTA(24(24(1)))-STEROL REDUCTASE ERG4"/>
    <property type="match status" value="1"/>
</dbReference>
<feature type="transmembrane region" description="Helical" evidence="18">
    <location>
        <begin position="155"/>
        <end position="178"/>
    </location>
</feature>
<dbReference type="PANTHER" id="PTHR21257">
    <property type="entry name" value="DELTA(14)-STEROL REDUCTASE"/>
    <property type="match status" value="1"/>
</dbReference>
<feature type="region of interest" description="Disordered" evidence="19">
    <location>
        <begin position="64"/>
        <end position="88"/>
    </location>
</feature>
<evidence type="ECO:0000313" key="20">
    <source>
        <dbReference type="EMBL" id="KAH7120001.1"/>
    </source>
</evidence>
<dbReference type="EC" id="1.3.1.71" evidence="16 18"/>
<dbReference type="Pfam" id="PF01222">
    <property type="entry name" value="ERG4_ERG24"/>
    <property type="match status" value="1"/>
</dbReference>
<evidence type="ECO:0000256" key="17">
    <source>
        <dbReference type="ARBA" id="ARBA00048918"/>
    </source>
</evidence>
<keyword evidence="10 18" id="KW-0756">Sterol biosynthesis</keyword>
<keyword evidence="4 18" id="KW-0812">Transmembrane</keyword>
<dbReference type="OrthoDB" id="5326588at2759"/>
<feature type="region of interest" description="Disordered" evidence="19">
    <location>
        <begin position="1"/>
        <end position="52"/>
    </location>
</feature>
<keyword evidence="12 18" id="KW-0472">Membrane</keyword>
<keyword evidence="8 18" id="KW-1133">Transmembrane helix</keyword>